<evidence type="ECO:0000256" key="8">
    <source>
        <dbReference type="ARBA" id="ARBA00022989"/>
    </source>
</evidence>
<evidence type="ECO:0000313" key="14">
    <source>
        <dbReference type="EMBL" id="GGN10581.1"/>
    </source>
</evidence>
<feature type="transmembrane region" description="Helical" evidence="13">
    <location>
        <begin position="49"/>
        <end position="67"/>
    </location>
</feature>
<feature type="transmembrane region" description="Helical" evidence="13">
    <location>
        <begin position="115"/>
        <end position="135"/>
    </location>
</feature>
<comment type="catalytic activity">
    <reaction evidence="12">
        <text>K(+)(in) = K(+)(out)</text>
        <dbReference type="Rhea" id="RHEA:29463"/>
        <dbReference type="ChEBI" id="CHEBI:29103"/>
    </reaction>
</comment>
<keyword evidence="8 13" id="KW-1133">Transmembrane helix</keyword>
<evidence type="ECO:0000256" key="5">
    <source>
        <dbReference type="ARBA" id="ARBA00022692"/>
    </source>
</evidence>
<keyword evidence="15" id="KW-1185">Reference proteome</keyword>
<feature type="transmembrane region" description="Helical" evidence="13">
    <location>
        <begin position="79"/>
        <end position="99"/>
    </location>
</feature>
<keyword evidence="7" id="KW-0630">Potassium</keyword>
<dbReference type="Proteomes" id="UP000597656">
    <property type="component" value="Unassembled WGS sequence"/>
</dbReference>
<dbReference type="Pfam" id="PF06736">
    <property type="entry name" value="TMEM175"/>
    <property type="match status" value="1"/>
</dbReference>
<feature type="transmembrane region" description="Helical" evidence="13">
    <location>
        <begin position="12"/>
        <end position="29"/>
    </location>
</feature>
<evidence type="ECO:0000256" key="6">
    <source>
        <dbReference type="ARBA" id="ARBA00022826"/>
    </source>
</evidence>
<sequence length="191" mass="21184">MSMKREPDRLVLFTDAVVAIAITLLVLPLVEITSEPGSEPASELVARHWPQIFSFLLSFAVIAHLWFTHHRLFENVKRYSSALVVLNMAWLLTIVVLPFPTELVGRPGEDHFTQFFYIGTITVSSALLTAITLLVNGNPELAVEARGLSRPVVLRALVPTAVLLLALVLSPLISYWGLLLLLLSPLAQRIR</sequence>
<keyword evidence="10 13" id="KW-0472">Membrane</keyword>
<comment type="subcellular location">
    <subcellularLocation>
        <location evidence="1">Membrane</location>
        <topology evidence="1">Multi-pass membrane protein</topology>
    </subcellularLocation>
</comment>
<evidence type="ECO:0000256" key="13">
    <source>
        <dbReference type="SAM" id="Phobius"/>
    </source>
</evidence>
<name>A0ABQ2IKK5_9PSEU</name>
<accession>A0ABQ2IKK5</accession>
<protein>
    <submittedName>
        <fullName evidence="14">DUF1211 domain-containing membrane protein</fullName>
    </submittedName>
</protein>
<comment type="similarity">
    <text evidence="2">Belongs to the TMEM175 family.</text>
</comment>
<evidence type="ECO:0000256" key="12">
    <source>
        <dbReference type="ARBA" id="ARBA00034430"/>
    </source>
</evidence>
<evidence type="ECO:0000256" key="7">
    <source>
        <dbReference type="ARBA" id="ARBA00022958"/>
    </source>
</evidence>
<feature type="transmembrane region" description="Helical" evidence="13">
    <location>
        <begin position="156"/>
        <end position="183"/>
    </location>
</feature>
<keyword evidence="5 13" id="KW-0812">Transmembrane</keyword>
<dbReference type="InterPro" id="IPR010617">
    <property type="entry name" value="TMEM175-like"/>
</dbReference>
<keyword evidence="9" id="KW-0406">Ion transport</keyword>
<dbReference type="EMBL" id="BMNC01000009">
    <property type="protein sequence ID" value="GGN10581.1"/>
    <property type="molecule type" value="Genomic_DNA"/>
</dbReference>
<gene>
    <name evidence="14" type="ORF">GCM10011609_57980</name>
</gene>
<keyword evidence="4" id="KW-0633">Potassium transport</keyword>
<comment type="caution">
    <text evidence="14">The sequence shown here is derived from an EMBL/GenBank/DDBJ whole genome shotgun (WGS) entry which is preliminary data.</text>
</comment>
<keyword evidence="6" id="KW-0631">Potassium channel</keyword>
<evidence type="ECO:0000256" key="11">
    <source>
        <dbReference type="ARBA" id="ARBA00023303"/>
    </source>
</evidence>
<evidence type="ECO:0000313" key="15">
    <source>
        <dbReference type="Proteomes" id="UP000597656"/>
    </source>
</evidence>
<evidence type="ECO:0000256" key="3">
    <source>
        <dbReference type="ARBA" id="ARBA00022448"/>
    </source>
</evidence>
<proteinExistence type="inferred from homology"/>
<evidence type="ECO:0000256" key="10">
    <source>
        <dbReference type="ARBA" id="ARBA00023136"/>
    </source>
</evidence>
<dbReference type="PANTHER" id="PTHR31462">
    <property type="entry name" value="ENDOSOMAL/LYSOSOMAL POTASSIUM CHANNEL TMEM175"/>
    <property type="match status" value="1"/>
</dbReference>
<evidence type="ECO:0000256" key="9">
    <source>
        <dbReference type="ARBA" id="ARBA00023065"/>
    </source>
</evidence>
<keyword evidence="11" id="KW-0407">Ion channel</keyword>
<evidence type="ECO:0000256" key="2">
    <source>
        <dbReference type="ARBA" id="ARBA00006920"/>
    </source>
</evidence>
<keyword evidence="3" id="KW-0813">Transport</keyword>
<organism evidence="14 15">
    <name type="scientific">Lentzea pudingi</name>
    <dbReference type="NCBI Taxonomy" id="1789439"/>
    <lineage>
        <taxon>Bacteria</taxon>
        <taxon>Bacillati</taxon>
        <taxon>Actinomycetota</taxon>
        <taxon>Actinomycetes</taxon>
        <taxon>Pseudonocardiales</taxon>
        <taxon>Pseudonocardiaceae</taxon>
        <taxon>Lentzea</taxon>
    </lineage>
</organism>
<evidence type="ECO:0000256" key="4">
    <source>
        <dbReference type="ARBA" id="ARBA00022538"/>
    </source>
</evidence>
<reference evidence="15" key="1">
    <citation type="journal article" date="2019" name="Int. J. Syst. Evol. Microbiol.">
        <title>The Global Catalogue of Microorganisms (GCM) 10K type strain sequencing project: providing services to taxonomists for standard genome sequencing and annotation.</title>
        <authorList>
            <consortium name="The Broad Institute Genomics Platform"/>
            <consortium name="The Broad Institute Genome Sequencing Center for Infectious Disease"/>
            <person name="Wu L."/>
            <person name="Ma J."/>
        </authorList>
    </citation>
    <scope>NUCLEOTIDE SEQUENCE [LARGE SCALE GENOMIC DNA]</scope>
    <source>
        <strain evidence="15">CGMCC 4.7319</strain>
    </source>
</reference>
<evidence type="ECO:0000256" key="1">
    <source>
        <dbReference type="ARBA" id="ARBA00004141"/>
    </source>
</evidence>
<dbReference type="PANTHER" id="PTHR31462:SF5">
    <property type="entry name" value="ENDOSOMAL_LYSOSOMAL PROTON CHANNEL TMEM175"/>
    <property type="match status" value="1"/>
</dbReference>